<evidence type="ECO:0000256" key="1">
    <source>
        <dbReference type="ARBA" id="ARBA00008996"/>
    </source>
</evidence>
<evidence type="ECO:0000256" key="2">
    <source>
        <dbReference type="ARBA" id="ARBA00022581"/>
    </source>
</evidence>
<gene>
    <name evidence="4" type="primary">AC4</name>
</gene>
<reference evidence="4 5" key="1">
    <citation type="journal article" date="2003" name="Phytopathology">
        <title>Two Newly Described Begomoviruses of Macroptilium lathyroides and Common Bean.</title>
        <authorList>
            <person name="Idris A.M."/>
            <person name="Hiebert E."/>
            <person name="Bird J."/>
            <person name="Brown J.K."/>
        </authorList>
    </citation>
    <scope>NUCLEOTIDE SEQUENCE [LARGE SCALE GENOMIC DNA]</scope>
</reference>
<keyword evidence="5" id="KW-1185">Reference proteome</keyword>
<dbReference type="EMBL" id="AY044135">
    <property type="protein sequence ID" value="AAL05282.1"/>
    <property type="molecule type" value="Genomic_DNA"/>
</dbReference>
<proteinExistence type="inferred from homology"/>
<dbReference type="RefSeq" id="NP_671469.1">
    <property type="nucleotide sequence ID" value="NC_004099.1"/>
</dbReference>
<dbReference type="Proteomes" id="UP000217278">
    <property type="component" value="Genome"/>
</dbReference>
<evidence type="ECO:0000313" key="5">
    <source>
        <dbReference type="Proteomes" id="UP000217278"/>
    </source>
</evidence>
<dbReference type="OrthoDB" id="24090at10239"/>
<evidence type="ECO:0000256" key="3">
    <source>
        <dbReference type="SAM" id="MobiDB-lite"/>
    </source>
</evidence>
<sequence length="85" mass="9536">MDSLISMYSFSSKANTNAQITDSSTWCPLPSQHISIRMFRELNQAPTSSPISIRTGTHWNGENSRSTVEVLEEAAKRLTTHMPRP</sequence>
<dbReference type="Pfam" id="PF01492">
    <property type="entry name" value="Gemini_C4"/>
    <property type="match status" value="1"/>
</dbReference>
<organism evidence="4 5">
    <name type="scientific">Macroptilium yellow mosaic Florida virus</name>
    <dbReference type="NCBI Taxonomy" id="223284"/>
    <lineage>
        <taxon>Viruses</taxon>
        <taxon>Monodnaviria</taxon>
        <taxon>Shotokuvirae</taxon>
        <taxon>Cressdnaviricota</taxon>
        <taxon>Repensiviricetes</taxon>
        <taxon>Geplafuvirales</taxon>
        <taxon>Geminiviridae</taxon>
        <taxon>Begomovirus</taxon>
        <taxon>Begomovirus macroptilifloridaense</taxon>
    </lineage>
</organism>
<dbReference type="GeneID" id="988123"/>
<name>Q8JNH0_9GEMI</name>
<dbReference type="KEGG" id="vg:988123"/>
<feature type="region of interest" description="Disordered" evidence="3">
    <location>
        <begin position="47"/>
        <end position="66"/>
    </location>
</feature>
<keyword evidence="2" id="KW-0945">Host-virus interaction</keyword>
<comment type="similarity">
    <text evidence="1">Belongs to the geminiviridae protein AC4/C4 family.</text>
</comment>
<dbReference type="InterPro" id="IPR002488">
    <property type="entry name" value="Gemini_C4"/>
</dbReference>
<accession>Q8JNH0</accession>
<evidence type="ECO:0008006" key="6">
    <source>
        <dbReference type="Google" id="ProtNLM"/>
    </source>
</evidence>
<protein>
    <recommendedName>
        <fullName evidence="6">AC4 protein</fullName>
    </recommendedName>
</protein>
<evidence type="ECO:0000313" key="4">
    <source>
        <dbReference type="EMBL" id="AAL05282.1"/>
    </source>
</evidence>